<name>A0A1I2WKM4_9EURY</name>
<dbReference type="RefSeq" id="WP_092893929.1">
    <property type="nucleotide sequence ID" value="NZ_FOOQ01000008.1"/>
</dbReference>
<proteinExistence type="predicted"/>
<sequence length="126" mass="14657">MDSPHRLGDSRVPLHWELVPSDNGITFRHRTQPVVVEAVKDRDENRDWNRPWLLRCRERANEASHTREIGRVTTEVDAVCALFDWMECIDDRIERTNGAPVNSWDAGAETFERGRPTPWRPEPQNG</sequence>
<organism evidence="2 3">
    <name type="scientific">Halopelagius inordinatus</name>
    <dbReference type="NCBI Taxonomy" id="553467"/>
    <lineage>
        <taxon>Archaea</taxon>
        <taxon>Methanobacteriati</taxon>
        <taxon>Methanobacteriota</taxon>
        <taxon>Stenosarchaea group</taxon>
        <taxon>Halobacteria</taxon>
        <taxon>Halobacteriales</taxon>
        <taxon>Haloferacaceae</taxon>
    </lineage>
</organism>
<protein>
    <submittedName>
        <fullName evidence="2">Uncharacterized protein</fullName>
    </submittedName>
</protein>
<evidence type="ECO:0000256" key="1">
    <source>
        <dbReference type="SAM" id="MobiDB-lite"/>
    </source>
</evidence>
<dbReference type="STRING" id="553467.SAMN04488063_3584"/>
<dbReference type="AlphaFoldDB" id="A0A1I2WKM4"/>
<dbReference type="EMBL" id="FOOQ01000008">
    <property type="protein sequence ID" value="SFH01197.1"/>
    <property type="molecule type" value="Genomic_DNA"/>
</dbReference>
<reference evidence="3" key="1">
    <citation type="submission" date="2016-10" db="EMBL/GenBank/DDBJ databases">
        <authorList>
            <person name="Varghese N."/>
            <person name="Submissions S."/>
        </authorList>
    </citation>
    <scope>NUCLEOTIDE SEQUENCE [LARGE SCALE GENOMIC DNA]</scope>
    <source>
        <strain evidence="3">CGMCC 1.7739</strain>
    </source>
</reference>
<keyword evidence="3" id="KW-1185">Reference proteome</keyword>
<accession>A0A1I2WKM4</accession>
<evidence type="ECO:0000313" key="2">
    <source>
        <dbReference type="EMBL" id="SFH01197.1"/>
    </source>
</evidence>
<feature type="region of interest" description="Disordered" evidence="1">
    <location>
        <begin position="97"/>
        <end position="126"/>
    </location>
</feature>
<dbReference type="Proteomes" id="UP000198876">
    <property type="component" value="Unassembled WGS sequence"/>
</dbReference>
<gene>
    <name evidence="2" type="ORF">SAMN04488063_3584</name>
</gene>
<dbReference type="OrthoDB" id="282529at2157"/>
<evidence type="ECO:0000313" key="3">
    <source>
        <dbReference type="Proteomes" id="UP000198876"/>
    </source>
</evidence>